<reference evidence="2 3" key="1">
    <citation type="journal article" date="2024" name="Insects">
        <title>An Improved Chromosome-Level Genome Assembly of the Firefly Pyrocoelia pectoralis.</title>
        <authorList>
            <person name="Fu X."/>
            <person name="Meyer-Rochow V.B."/>
            <person name="Ballantyne L."/>
            <person name="Zhu X."/>
        </authorList>
    </citation>
    <scope>NUCLEOTIDE SEQUENCE [LARGE SCALE GENOMIC DNA]</scope>
    <source>
        <strain evidence="2">XCY_ONT2</strain>
    </source>
</reference>
<gene>
    <name evidence="2" type="ORF">RI129_005165</name>
</gene>
<dbReference type="PANTHER" id="PTHR20905:SF32">
    <property type="entry name" value="ARYLALKYLAMINE N-ACETYLTRANSFERASE-LIKE 7, ISOFORM A"/>
    <property type="match status" value="1"/>
</dbReference>
<dbReference type="CDD" id="cd04301">
    <property type="entry name" value="NAT_SF"/>
    <property type="match status" value="1"/>
</dbReference>
<protein>
    <recommendedName>
        <fullName evidence="1">N-acetyltransferase domain-containing protein</fullName>
    </recommendedName>
</protein>
<dbReference type="Pfam" id="PF00583">
    <property type="entry name" value="Acetyltransf_1"/>
    <property type="match status" value="1"/>
</dbReference>
<dbReference type="PANTHER" id="PTHR20905">
    <property type="entry name" value="N-ACETYLTRANSFERASE-RELATED"/>
    <property type="match status" value="1"/>
</dbReference>
<dbReference type="EMBL" id="JAVRBK010000003">
    <property type="protein sequence ID" value="KAK5646701.1"/>
    <property type="molecule type" value="Genomic_DNA"/>
</dbReference>
<dbReference type="Gene3D" id="3.40.630.30">
    <property type="match status" value="1"/>
</dbReference>
<dbReference type="InterPro" id="IPR000182">
    <property type="entry name" value="GNAT_dom"/>
</dbReference>
<dbReference type="InterPro" id="IPR016181">
    <property type="entry name" value="Acyl_CoA_acyltransferase"/>
</dbReference>
<evidence type="ECO:0000313" key="3">
    <source>
        <dbReference type="Proteomes" id="UP001329430"/>
    </source>
</evidence>
<evidence type="ECO:0000313" key="2">
    <source>
        <dbReference type="EMBL" id="KAK5646701.1"/>
    </source>
</evidence>
<accession>A0AAN7ZS09</accession>
<proteinExistence type="predicted"/>
<organism evidence="2 3">
    <name type="scientific">Pyrocoelia pectoralis</name>
    <dbReference type="NCBI Taxonomy" id="417401"/>
    <lineage>
        <taxon>Eukaryota</taxon>
        <taxon>Metazoa</taxon>
        <taxon>Ecdysozoa</taxon>
        <taxon>Arthropoda</taxon>
        <taxon>Hexapoda</taxon>
        <taxon>Insecta</taxon>
        <taxon>Pterygota</taxon>
        <taxon>Neoptera</taxon>
        <taxon>Endopterygota</taxon>
        <taxon>Coleoptera</taxon>
        <taxon>Polyphaga</taxon>
        <taxon>Elateriformia</taxon>
        <taxon>Elateroidea</taxon>
        <taxon>Lampyridae</taxon>
        <taxon>Lampyrinae</taxon>
        <taxon>Pyrocoelia</taxon>
    </lineage>
</organism>
<feature type="domain" description="N-acetyltransferase" evidence="1">
    <location>
        <begin position="154"/>
        <end position="202"/>
    </location>
</feature>
<sequence>MDPNFWCRPSSLQYPLVWSEFNKTDKNGVVLEFQIEDLPEHLFPKCLEFMVKYFIPDEPFFTCLGFANDSTSVKDLVNCWEEVLSDKCTLICTLKNPKSSETDIVGIYILYYHHKIHDSHDHRYNGMQFRALCKVATYIEEQSDRYQKFRIDDYLDEFGLCVHSKYRGLGIATELLKTRIKLGAAVGLKYSFTLCTAIASQKASERAGYKNLFELDYKTLEEIFPDLKLNVENTPTVRYMYVEHNC</sequence>
<dbReference type="SUPFAM" id="SSF55729">
    <property type="entry name" value="Acyl-CoA N-acyltransferases (Nat)"/>
    <property type="match status" value="1"/>
</dbReference>
<evidence type="ECO:0000259" key="1">
    <source>
        <dbReference type="Pfam" id="PF00583"/>
    </source>
</evidence>
<dbReference type="AlphaFoldDB" id="A0AAN7ZS09"/>
<dbReference type="Proteomes" id="UP001329430">
    <property type="component" value="Chromosome 3"/>
</dbReference>
<keyword evidence="3" id="KW-1185">Reference proteome</keyword>
<name>A0AAN7ZS09_9COLE</name>
<comment type="caution">
    <text evidence="2">The sequence shown here is derived from an EMBL/GenBank/DDBJ whole genome shotgun (WGS) entry which is preliminary data.</text>
</comment>
<dbReference type="GO" id="GO:0008080">
    <property type="term" value="F:N-acetyltransferase activity"/>
    <property type="evidence" value="ECO:0007669"/>
    <property type="project" value="TreeGrafter"/>
</dbReference>